<proteinExistence type="predicted"/>
<name>A0AAN6X7E9_9PEZI</name>
<comment type="caution">
    <text evidence="2">The sequence shown here is derived from an EMBL/GenBank/DDBJ whole genome shotgun (WGS) entry which is preliminary data.</text>
</comment>
<dbReference type="Pfam" id="PF06985">
    <property type="entry name" value="HET"/>
    <property type="match status" value="1"/>
</dbReference>
<evidence type="ECO:0000259" key="1">
    <source>
        <dbReference type="Pfam" id="PF06985"/>
    </source>
</evidence>
<organism evidence="2 3">
    <name type="scientific">Triangularia verruculosa</name>
    <dbReference type="NCBI Taxonomy" id="2587418"/>
    <lineage>
        <taxon>Eukaryota</taxon>
        <taxon>Fungi</taxon>
        <taxon>Dikarya</taxon>
        <taxon>Ascomycota</taxon>
        <taxon>Pezizomycotina</taxon>
        <taxon>Sordariomycetes</taxon>
        <taxon>Sordariomycetidae</taxon>
        <taxon>Sordariales</taxon>
        <taxon>Podosporaceae</taxon>
        <taxon>Triangularia</taxon>
    </lineage>
</organism>
<dbReference type="AlphaFoldDB" id="A0AAN6X7E9"/>
<dbReference type="PANTHER" id="PTHR33112">
    <property type="entry name" value="DOMAIN PROTEIN, PUTATIVE-RELATED"/>
    <property type="match status" value="1"/>
</dbReference>
<reference evidence="2" key="2">
    <citation type="submission" date="2023-05" db="EMBL/GenBank/DDBJ databases">
        <authorList>
            <consortium name="Lawrence Berkeley National Laboratory"/>
            <person name="Steindorff A."/>
            <person name="Hensen N."/>
            <person name="Bonometti L."/>
            <person name="Westerberg I."/>
            <person name="Brannstrom I.O."/>
            <person name="Guillou S."/>
            <person name="Cros-Aarteil S."/>
            <person name="Calhoun S."/>
            <person name="Haridas S."/>
            <person name="Kuo A."/>
            <person name="Mondo S."/>
            <person name="Pangilinan J."/>
            <person name="Riley R."/>
            <person name="Labutti K."/>
            <person name="Andreopoulos B."/>
            <person name="Lipzen A."/>
            <person name="Chen C."/>
            <person name="Yanf M."/>
            <person name="Daum C."/>
            <person name="Ng V."/>
            <person name="Clum A."/>
            <person name="Ohm R."/>
            <person name="Martin F."/>
            <person name="Silar P."/>
            <person name="Natvig D."/>
            <person name="Lalanne C."/>
            <person name="Gautier V."/>
            <person name="Ament-Velasquez S.L."/>
            <person name="Kruys A."/>
            <person name="Hutchinson M.I."/>
            <person name="Powell A.J."/>
            <person name="Barry K."/>
            <person name="Miller A.N."/>
            <person name="Grigoriev I.V."/>
            <person name="Debuchy R."/>
            <person name="Gladieux P."/>
            <person name="Thoren M.H."/>
            <person name="Johannesson H."/>
        </authorList>
    </citation>
    <scope>NUCLEOTIDE SEQUENCE</scope>
    <source>
        <strain evidence="2">CBS 315.58</strain>
    </source>
</reference>
<dbReference type="Proteomes" id="UP001303160">
    <property type="component" value="Unassembled WGS sequence"/>
</dbReference>
<dbReference type="PANTHER" id="PTHR33112:SF1">
    <property type="entry name" value="HETEROKARYON INCOMPATIBILITY DOMAIN-CONTAINING PROTEIN"/>
    <property type="match status" value="1"/>
</dbReference>
<accession>A0AAN6X7E9</accession>
<evidence type="ECO:0000313" key="3">
    <source>
        <dbReference type="Proteomes" id="UP001303160"/>
    </source>
</evidence>
<reference evidence="2" key="1">
    <citation type="journal article" date="2023" name="Mol. Phylogenet. Evol.">
        <title>Genome-scale phylogeny and comparative genomics of the fungal order Sordariales.</title>
        <authorList>
            <person name="Hensen N."/>
            <person name="Bonometti L."/>
            <person name="Westerberg I."/>
            <person name="Brannstrom I.O."/>
            <person name="Guillou S."/>
            <person name="Cros-Aarteil S."/>
            <person name="Calhoun S."/>
            <person name="Haridas S."/>
            <person name="Kuo A."/>
            <person name="Mondo S."/>
            <person name="Pangilinan J."/>
            <person name="Riley R."/>
            <person name="LaButti K."/>
            <person name="Andreopoulos B."/>
            <person name="Lipzen A."/>
            <person name="Chen C."/>
            <person name="Yan M."/>
            <person name="Daum C."/>
            <person name="Ng V."/>
            <person name="Clum A."/>
            <person name="Steindorff A."/>
            <person name="Ohm R.A."/>
            <person name="Martin F."/>
            <person name="Silar P."/>
            <person name="Natvig D.O."/>
            <person name="Lalanne C."/>
            <person name="Gautier V."/>
            <person name="Ament-Velasquez S.L."/>
            <person name="Kruys A."/>
            <person name="Hutchinson M.I."/>
            <person name="Powell A.J."/>
            <person name="Barry K."/>
            <person name="Miller A.N."/>
            <person name="Grigoriev I.V."/>
            <person name="Debuchy R."/>
            <person name="Gladieux P."/>
            <person name="Hiltunen Thoren M."/>
            <person name="Johannesson H."/>
        </authorList>
    </citation>
    <scope>NUCLEOTIDE SEQUENCE</scope>
    <source>
        <strain evidence="2">CBS 315.58</strain>
    </source>
</reference>
<gene>
    <name evidence="2" type="ORF">QBC40DRAFT_213651</name>
</gene>
<dbReference type="InterPro" id="IPR010730">
    <property type="entry name" value="HET"/>
</dbReference>
<dbReference type="EMBL" id="MU864064">
    <property type="protein sequence ID" value="KAK4194401.1"/>
    <property type="molecule type" value="Genomic_DNA"/>
</dbReference>
<protein>
    <submittedName>
        <fullName evidence="2">HET-domain-containing protein</fullName>
    </submittedName>
</protein>
<evidence type="ECO:0000313" key="2">
    <source>
        <dbReference type="EMBL" id="KAK4194401.1"/>
    </source>
</evidence>
<feature type="domain" description="Heterokaryon incompatibility" evidence="1">
    <location>
        <begin position="90"/>
        <end position="215"/>
    </location>
</feature>
<feature type="non-terminal residue" evidence="2">
    <location>
        <position position="350"/>
    </location>
</feature>
<keyword evidence="3" id="KW-1185">Reference proteome</keyword>
<sequence length="350" mass="39035">MVQPFENMAEYNDLIIVNTSNDLSALFLEGTIIKPELASYSMMRDWLEACRTDPGHQRFCSLAQAIRPPGLRLIDVSTGDVVSAPEDACYVALSYVWGGDPSDGFAQVILDSMEVAKQLGYSYLWVDQHCIDQQDSADKLAQISNMHLVYGCADLTLVAAAGQDSSYGLPGVSIRSRIPPRFERLGDLVVLCPTPDGGTAMESSRWPTRGWTYQEAMLSRRRLVFTDYHVEFQCNRESFCEGLRAEMGGSPFELIVFNSSSAFNLGRALSEYSTRNLSHESDRLNAVLGILGKQESLTPPAYHIWGTPVQQVTEGWALALGWGSYRQQKPRRRNPEFPSWSWIGWAGPTE</sequence>